<dbReference type="InterPro" id="IPR003673">
    <property type="entry name" value="CoA-Trfase_fam_III"/>
</dbReference>
<evidence type="ECO:0000313" key="2">
    <source>
        <dbReference type="EMBL" id="QEN08284.1"/>
    </source>
</evidence>
<sequence length="399" mass="43901">MLKEMSALSGIKIIDFSHVYQGPVGSQLLADYGADVIKVERPNFGDWSRHWGPYAGDISLPFAGLNRNKRSITLDLKSASGKKIILKLLKSADILMHNFRPAVMEKLGLGYDDLKELNPRLIYAYSSGWGDSGPYVDQRRSGHDMLARAATGWFNNPDTNKLPEAMGMSADYPAGLMLTIGILMALQSREKTGEGQQVTTDLYSVALHANSWEGTTQLNPDSIDSHTGIGKTESAINKIFKTSNGFIEVSPVFSEDSLRDISLAMGLDDLSKDPRFITVEDRMKNKKELNSYLERFFLTKTTQEWVNQLEAKAVLCTEVRSFSEAIKDPQTKANKMLVDVDHPGTGSLKLLGTPVRLHGTKPVSPTHAPGLGENTKDILSEIGYSTSEIESLVQEGVFG</sequence>
<name>A0A5C1QNZ9_9SPIO</name>
<gene>
    <name evidence="2" type="ORF">EXM22_09895</name>
</gene>
<dbReference type="PANTHER" id="PTHR48207">
    <property type="entry name" value="SUCCINATE--HYDROXYMETHYLGLUTARATE COA-TRANSFERASE"/>
    <property type="match status" value="1"/>
</dbReference>
<dbReference type="RefSeq" id="WP_149486364.1">
    <property type="nucleotide sequence ID" value="NZ_CP036150.1"/>
</dbReference>
<dbReference type="GO" id="GO:0008410">
    <property type="term" value="F:CoA-transferase activity"/>
    <property type="evidence" value="ECO:0007669"/>
    <property type="project" value="TreeGrafter"/>
</dbReference>
<dbReference type="Pfam" id="PF02515">
    <property type="entry name" value="CoA_transf_3"/>
    <property type="match status" value="1"/>
</dbReference>
<dbReference type="PANTHER" id="PTHR48207:SF4">
    <property type="entry name" value="BLL6097 PROTEIN"/>
    <property type="match status" value="1"/>
</dbReference>
<dbReference type="EMBL" id="CP036150">
    <property type="protein sequence ID" value="QEN08284.1"/>
    <property type="molecule type" value="Genomic_DNA"/>
</dbReference>
<reference evidence="2 3" key="1">
    <citation type="submission" date="2019-02" db="EMBL/GenBank/DDBJ databases">
        <title>Complete Genome Sequence and Methylome Analysis of free living Spirochaetas.</title>
        <authorList>
            <person name="Fomenkov A."/>
            <person name="Dubinina G."/>
            <person name="Leshcheva N."/>
            <person name="Mikheeva N."/>
            <person name="Grabovich M."/>
            <person name="Vincze T."/>
            <person name="Roberts R.J."/>
        </authorList>
    </citation>
    <scope>NUCLEOTIDE SEQUENCE [LARGE SCALE GENOMIC DNA]</scope>
    <source>
        <strain evidence="2 3">K2</strain>
    </source>
</reference>
<dbReference type="OrthoDB" id="9797653at2"/>
<dbReference type="SUPFAM" id="SSF89796">
    <property type="entry name" value="CoA-transferase family III (CaiB/BaiF)"/>
    <property type="match status" value="1"/>
</dbReference>
<dbReference type="AlphaFoldDB" id="A0A5C1QNZ9"/>
<dbReference type="Proteomes" id="UP000324209">
    <property type="component" value="Chromosome"/>
</dbReference>
<evidence type="ECO:0000256" key="1">
    <source>
        <dbReference type="ARBA" id="ARBA00022679"/>
    </source>
</evidence>
<dbReference type="InterPro" id="IPR044855">
    <property type="entry name" value="CoA-Trfase_III_dom3_sf"/>
</dbReference>
<organism evidence="2 3">
    <name type="scientific">Oceanispirochaeta crateris</name>
    <dbReference type="NCBI Taxonomy" id="2518645"/>
    <lineage>
        <taxon>Bacteria</taxon>
        <taxon>Pseudomonadati</taxon>
        <taxon>Spirochaetota</taxon>
        <taxon>Spirochaetia</taxon>
        <taxon>Spirochaetales</taxon>
        <taxon>Spirochaetaceae</taxon>
        <taxon>Oceanispirochaeta</taxon>
    </lineage>
</organism>
<dbReference type="InterPro" id="IPR023606">
    <property type="entry name" value="CoA-Trfase_III_dom_1_sf"/>
</dbReference>
<dbReference type="Gene3D" id="3.40.50.10540">
    <property type="entry name" value="Crotonobetainyl-coa:carnitine coa-transferase, domain 1"/>
    <property type="match status" value="1"/>
</dbReference>
<accession>A0A5C1QNZ9</accession>
<dbReference type="InterPro" id="IPR050483">
    <property type="entry name" value="CoA-transferase_III_domain"/>
</dbReference>
<dbReference type="Gene3D" id="3.30.1540.10">
    <property type="entry name" value="formyl-coa transferase, domain 3"/>
    <property type="match status" value="1"/>
</dbReference>
<keyword evidence="1 2" id="KW-0808">Transferase</keyword>
<evidence type="ECO:0000313" key="3">
    <source>
        <dbReference type="Proteomes" id="UP000324209"/>
    </source>
</evidence>
<dbReference type="KEGG" id="ock:EXM22_09895"/>
<keyword evidence="3" id="KW-1185">Reference proteome</keyword>
<protein>
    <submittedName>
        <fullName evidence="2">CoA transferase</fullName>
    </submittedName>
</protein>
<proteinExistence type="predicted"/>